<keyword evidence="1" id="KW-0812">Transmembrane</keyword>
<dbReference type="AlphaFoldDB" id="I8UAD6"/>
<dbReference type="PATRIC" id="fig|1196324.3.peg.3631"/>
<evidence type="ECO:0000313" key="3">
    <source>
        <dbReference type="Proteomes" id="UP000004080"/>
    </source>
</evidence>
<keyword evidence="1" id="KW-1133">Transmembrane helix</keyword>
<reference evidence="2 3" key="1">
    <citation type="journal article" date="2012" name="J. Bacteriol.">
        <title>Genome of Bacillus macauensis ZFHKF-1, a Long-Chain-Forming Bacterium.</title>
        <authorList>
            <person name="Cai L."/>
            <person name="Zhang T."/>
        </authorList>
    </citation>
    <scope>NUCLEOTIDE SEQUENCE [LARGE SCALE GENOMIC DNA]</scope>
    <source>
        <strain evidence="2 3">ZFHKF-1</strain>
    </source>
</reference>
<dbReference type="EMBL" id="AKKV01000042">
    <property type="protein sequence ID" value="EIT83910.1"/>
    <property type="molecule type" value="Genomic_DNA"/>
</dbReference>
<proteinExistence type="predicted"/>
<dbReference type="STRING" id="1196324.A374_17784"/>
<dbReference type="RefSeq" id="WP_007203626.1">
    <property type="nucleotide sequence ID" value="NZ_AKKV01000042.1"/>
</dbReference>
<evidence type="ECO:0000313" key="2">
    <source>
        <dbReference type="EMBL" id="EIT83910.1"/>
    </source>
</evidence>
<name>I8UAD6_9BACL</name>
<accession>I8UAD6</accession>
<organism evidence="2 3">
    <name type="scientific">Fictibacillus macauensis ZFHKF-1</name>
    <dbReference type="NCBI Taxonomy" id="1196324"/>
    <lineage>
        <taxon>Bacteria</taxon>
        <taxon>Bacillati</taxon>
        <taxon>Bacillota</taxon>
        <taxon>Bacilli</taxon>
        <taxon>Bacillales</taxon>
        <taxon>Fictibacillaceae</taxon>
        <taxon>Fictibacillus</taxon>
    </lineage>
</organism>
<dbReference type="InterPro" id="IPR025440">
    <property type="entry name" value="DUF4306"/>
</dbReference>
<sequence length="108" mass="12495">MSRLWLMVHCLFSLFLFVLFTLVNWYQGSALVEDPFEWQYTAKLSKLLNGNPVIATADQISQFDYFIYSAKHYPVITLLMLGALLYLLISLYGIVRTRHVNTALIDSK</sequence>
<evidence type="ECO:0000256" key="1">
    <source>
        <dbReference type="SAM" id="Phobius"/>
    </source>
</evidence>
<dbReference type="Pfam" id="PF14154">
    <property type="entry name" value="DUF4306"/>
    <property type="match status" value="1"/>
</dbReference>
<feature type="transmembrane region" description="Helical" evidence="1">
    <location>
        <begin position="73"/>
        <end position="95"/>
    </location>
</feature>
<dbReference type="OrthoDB" id="2721142at2"/>
<protein>
    <recommendedName>
        <fullName evidence="4">DUF4306 domain-containing protein</fullName>
    </recommendedName>
</protein>
<dbReference type="Proteomes" id="UP000004080">
    <property type="component" value="Unassembled WGS sequence"/>
</dbReference>
<comment type="caution">
    <text evidence="2">The sequence shown here is derived from an EMBL/GenBank/DDBJ whole genome shotgun (WGS) entry which is preliminary data.</text>
</comment>
<gene>
    <name evidence="2" type="ORF">A374_17784</name>
</gene>
<evidence type="ECO:0008006" key="4">
    <source>
        <dbReference type="Google" id="ProtNLM"/>
    </source>
</evidence>
<keyword evidence="1" id="KW-0472">Membrane</keyword>
<keyword evidence="3" id="KW-1185">Reference proteome</keyword>
<dbReference type="eggNOG" id="ENOG5032WKK">
    <property type="taxonomic scope" value="Bacteria"/>
</dbReference>